<feature type="domain" description="GPCR family 3 nine cysteines" evidence="1">
    <location>
        <begin position="63"/>
        <end position="101"/>
    </location>
</feature>
<evidence type="ECO:0000313" key="3">
    <source>
        <dbReference type="Proteomes" id="UP000265100"/>
    </source>
</evidence>
<keyword evidence="3" id="KW-1185">Reference proteome</keyword>
<dbReference type="PANTHER" id="PTHR24061">
    <property type="entry name" value="CALCIUM-SENSING RECEPTOR-RELATED"/>
    <property type="match status" value="1"/>
</dbReference>
<reference evidence="2" key="3">
    <citation type="submission" date="2025-09" db="UniProtKB">
        <authorList>
            <consortium name="Ensembl"/>
        </authorList>
    </citation>
    <scope>IDENTIFICATION</scope>
</reference>
<protein>
    <recommendedName>
        <fullName evidence="1">GPCR family 3 nine cysteines domain-containing protein</fullName>
    </recommendedName>
</protein>
<reference evidence="2" key="2">
    <citation type="submission" date="2025-08" db="UniProtKB">
        <authorList>
            <consortium name="Ensembl"/>
        </authorList>
    </citation>
    <scope>IDENTIFICATION</scope>
</reference>
<dbReference type="InterPro" id="IPR000068">
    <property type="entry name" value="GPCR_3_Ca_sens_rcpt-rel"/>
</dbReference>
<evidence type="ECO:0000259" key="1">
    <source>
        <dbReference type="Pfam" id="PF07562"/>
    </source>
</evidence>
<dbReference type="Ensembl" id="ENSACLT00000046152.1">
    <property type="protein sequence ID" value="ENSACLP00000047676.1"/>
    <property type="gene ID" value="ENSACLG00000031000.1"/>
</dbReference>
<organism evidence="2 3">
    <name type="scientific">Astatotilapia calliptera</name>
    <name type="common">Eastern happy</name>
    <name type="synonym">Chromis callipterus</name>
    <dbReference type="NCBI Taxonomy" id="8154"/>
    <lineage>
        <taxon>Eukaryota</taxon>
        <taxon>Metazoa</taxon>
        <taxon>Chordata</taxon>
        <taxon>Craniata</taxon>
        <taxon>Vertebrata</taxon>
        <taxon>Euteleostomi</taxon>
        <taxon>Actinopterygii</taxon>
        <taxon>Neopterygii</taxon>
        <taxon>Teleostei</taxon>
        <taxon>Neoteleostei</taxon>
        <taxon>Acanthomorphata</taxon>
        <taxon>Ovalentaria</taxon>
        <taxon>Cichlomorphae</taxon>
        <taxon>Cichliformes</taxon>
        <taxon>Cichlidae</taxon>
        <taxon>African cichlids</taxon>
        <taxon>Pseudocrenilabrinae</taxon>
        <taxon>Haplochromini</taxon>
        <taxon>Astatotilapia</taxon>
    </lineage>
</organism>
<dbReference type="InterPro" id="IPR011500">
    <property type="entry name" value="GPCR_3_9-Cys_dom"/>
</dbReference>
<dbReference type="Gene3D" id="3.40.50.2300">
    <property type="match status" value="1"/>
</dbReference>
<dbReference type="Proteomes" id="UP000265100">
    <property type="component" value="Chromosome 14"/>
</dbReference>
<dbReference type="PANTHER" id="PTHR24061:SF0">
    <property type="entry name" value="C-FAMILY ODORANT RECEPTOR OLFCT1"/>
    <property type="match status" value="1"/>
</dbReference>
<accession>A0AAX7SZT2</accession>
<sequence>MCTGAEDLRTVSNDYTDVAYFREENNVYKAVYSVAYALHTLLQCNFPQHYGHFIDLKIIFSSQSVCREPCLPGTRKAINKNKPVCCFDCFKCPEGTISNQTSE</sequence>
<dbReference type="GO" id="GO:0005886">
    <property type="term" value="C:plasma membrane"/>
    <property type="evidence" value="ECO:0007669"/>
    <property type="project" value="TreeGrafter"/>
</dbReference>
<evidence type="ECO:0000313" key="2">
    <source>
        <dbReference type="Ensembl" id="ENSACLP00000047676.1"/>
    </source>
</evidence>
<name>A0AAX7SZT2_ASTCA</name>
<proteinExistence type="predicted"/>
<dbReference type="SUPFAM" id="SSF53822">
    <property type="entry name" value="Periplasmic binding protein-like I"/>
    <property type="match status" value="1"/>
</dbReference>
<dbReference type="Gene3D" id="2.10.50.30">
    <property type="entry name" value="GPCR, family 3, nine cysteines domain"/>
    <property type="match status" value="1"/>
</dbReference>
<dbReference type="GeneTree" id="ENSGT00940000178628"/>
<dbReference type="InterPro" id="IPR038550">
    <property type="entry name" value="GPCR_3_9-Cys_sf"/>
</dbReference>
<dbReference type="InterPro" id="IPR028082">
    <property type="entry name" value="Peripla_BP_I"/>
</dbReference>
<dbReference type="Pfam" id="PF07562">
    <property type="entry name" value="NCD3G"/>
    <property type="match status" value="1"/>
</dbReference>
<dbReference type="GO" id="GO:0004930">
    <property type="term" value="F:G protein-coupled receptor activity"/>
    <property type="evidence" value="ECO:0007669"/>
    <property type="project" value="InterPro"/>
</dbReference>
<reference evidence="2" key="1">
    <citation type="submission" date="2018-05" db="EMBL/GenBank/DDBJ databases">
        <authorList>
            <person name="Datahose"/>
        </authorList>
    </citation>
    <scope>NUCLEOTIDE SEQUENCE</scope>
</reference>
<dbReference type="AlphaFoldDB" id="A0AAX7SZT2"/>